<dbReference type="Proteomes" id="UP001303889">
    <property type="component" value="Unassembled WGS sequence"/>
</dbReference>
<gene>
    <name evidence="3" type="ORF">C8A05DRAFT_34682</name>
</gene>
<keyword evidence="2" id="KW-1133">Transmembrane helix</keyword>
<reference evidence="3" key="2">
    <citation type="submission" date="2023-05" db="EMBL/GenBank/DDBJ databases">
        <authorList>
            <consortium name="Lawrence Berkeley National Laboratory"/>
            <person name="Steindorff A."/>
            <person name="Hensen N."/>
            <person name="Bonometti L."/>
            <person name="Westerberg I."/>
            <person name="Brannstrom I.O."/>
            <person name="Guillou S."/>
            <person name="Cros-Aarteil S."/>
            <person name="Calhoun S."/>
            <person name="Haridas S."/>
            <person name="Kuo A."/>
            <person name="Mondo S."/>
            <person name="Pangilinan J."/>
            <person name="Riley R."/>
            <person name="Labutti K."/>
            <person name="Andreopoulos B."/>
            <person name="Lipzen A."/>
            <person name="Chen C."/>
            <person name="Yanf M."/>
            <person name="Daum C."/>
            <person name="Ng V."/>
            <person name="Clum A."/>
            <person name="Ohm R."/>
            <person name="Martin F."/>
            <person name="Silar P."/>
            <person name="Natvig D."/>
            <person name="Lalanne C."/>
            <person name="Gautier V."/>
            <person name="Ament-Velasquez S.L."/>
            <person name="Kruys A."/>
            <person name="Hutchinson M.I."/>
            <person name="Powell A.J."/>
            <person name="Barry K."/>
            <person name="Miller A.N."/>
            <person name="Grigoriev I.V."/>
            <person name="Debuchy R."/>
            <person name="Gladieux P."/>
            <person name="Thoren M.H."/>
            <person name="Johannesson H."/>
        </authorList>
    </citation>
    <scope>NUCLEOTIDE SEQUENCE</scope>
    <source>
        <strain evidence="3">CBS 103.79</strain>
    </source>
</reference>
<name>A0AAN6RSB8_9PEZI</name>
<dbReference type="AlphaFoldDB" id="A0AAN6RSB8"/>
<feature type="region of interest" description="Disordered" evidence="1">
    <location>
        <begin position="329"/>
        <end position="348"/>
    </location>
</feature>
<evidence type="ECO:0000313" key="4">
    <source>
        <dbReference type="Proteomes" id="UP001303889"/>
    </source>
</evidence>
<feature type="region of interest" description="Disordered" evidence="1">
    <location>
        <begin position="42"/>
        <end position="74"/>
    </location>
</feature>
<dbReference type="SUPFAM" id="SSF53335">
    <property type="entry name" value="S-adenosyl-L-methionine-dependent methyltransferases"/>
    <property type="match status" value="1"/>
</dbReference>
<dbReference type="InterPro" id="IPR050508">
    <property type="entry name" value="Methyltransf_Superfamily"/>
</dbReference>
<organism evidence="3 4">
    <name type="scientific">Staphylotrichum tortipilum</name>
    <dbReference type="NCBI Taxonomy" id="2831512"/>
    <lineage>
        <taxon>Eukaryota</taxon>
        <taxon>Fungi</taxon>
        <taxon>Dikarya</taxon>
        <taxon>Ascomycota</taxon>
        <taxon>Pezizomycotina</taxon>
        <taxon>Sordariomycetes</taxon>
        <taxon>Sordariomycetidae</taxon>
        <taxon>Sordariales</taxon>
        <taxon>Chaetomiaceae</taxon>
        <taxon>Staphylotrichum</taxon>
    </lineage>
</organism>
<protein>
    <submittedName>
        <fullName evidence="3">Methyltransferase OMS1, mitochondrial</fullName>
    </submittedName>
</protein>
<feature type="transmembrane region" description="Helical" evidence="2">
    <location>
        <begin position="85"/>
        <end position="107"/>
    </location>
</feature>
<dbReference type="InterPro" id="IPR029063">
    <property type="entry name" value="SAM-dependent_MTases_sf"/>
</dbReference>
<keyword evidence="3" id="KW-0808">Transferase</keyword>
<evidence type="ECO:0000256" key="1">
    <source>
        <dbReference type="SAM" id="MobiDB-lite"/>
    </source>
</evidence>
<dbReference type="Gene3D" id="3.40.50.150">
    <property type="entry name" value="Vaccinia Virus protein VP39"/>
    <property type="match status" value="1"/>
</dbReference>
<dbReference type="PANTHER" id="PTHR42912:SF83">
    <property type="entry name" value="METHYLTRANSFERASE TYPE 11 DOMAIN-CONTAINING PROTEIN"/>
    <property type="match status" value="1"/>
</dbReference>
<dbReference type="EMBL" id="MU855566">
    <property type="protein sequence ID" value="KAK3901622.1"/>
    <property type="molecule type" value="Genomic_DNA"/>
</dbReference>
<keyword evidence="4" id="KW-1185">Reference proteome</keyword>
<proteinExistence type="predicted"/>
<keyword evidence="2" id="KW-0812">Transmembrane</keyword>
<dbReference type="PANTHER" id="PTHR42912">
    <property type="entry name" value="METHYLTRANSFERASE"/>
    <property type="match status" value="1"/>
</dbReference>
<sequence length="467" mass="50352">MAAPIIRLRIPLRPQLNLCPHITSFSPSIQTWQRSFTLSTRLGATNRFPRRPPPQPPKTQPPPSPSSPGPDTLATLLSSQRKWPFFGAGLAALCLGLYVSLVVTSTLKNDSSSSPNSTPSPTTTPIPTLCSCSHSPLSQPPPTGLPSETSARAFDASLNLPERLSGIASLRAKMAARAHGHVCEVAVGTGRNLRYIPWYDVVELSQPGAFEPEAVAERERERKTRLLGGVMGKFGLGGGEKVREIGPVGSIEGEVLSFTGVDVSGDMVGVARDRVREAVPGLEKVMRRRRAEGMPSLPPGTDAELTVVEACAGRVRLVLADAVHHLPAPPSLVSPPNQPPPPPDNNPKYDTILQTFGLCSVPDPVALLSNMASSLRPDTGRILLLEHGRGFYSWLNARLDRSAPDHFRKYGCWWNRDIEALVREAAAAVPGLEVVKLERPLWFQAGTTLLIELKVASQPQGEGKKKA</sequence>
<feature type="compositionally biased region" description="Pro residues" evidence="1">
    <location>
        <begin position="329"/>
        <end position="345"/>
    </location>
</feature>
<comment type="caution">
    <text evidence="3">The sequence shown here is derived from an EMBL/GenBank/DDBJ whole genome shotgun (WGS) entry which is preliminary data.</text>
</comment>
<reference evidence="3" key="1">
    <citation type="journal article" date="2023" name="Mol. Phylogenet. Evol.">
        <title>Genome-scale phylogeny and comparative genomics of the fungal order Sordariales.</title>
        <authorList>
            <person name="Hensen N."/>
            <person name="Bonometti L."/>
            <person name="Westerberg I."/>
            <person name="Brannstrom I.O."/>
            <person name="Guillou S."/>
            <person name="Cros-Aarteil S."/>
            <person name="Calhoun S."/>
            <person name="Haridas S."/>
            <person name="Kuo A."/>
            <person name="Mondo S."/>
            <person name="Pangilinan J."/>
            <person name="Riley R."/>
            <person name="LaButti K."/>
            <person name="Andreopoulos B."/>
            <person name="Lipzen A."/>
            <person name="Chen C."/>
            <person name="Yan M."/>
            <person name="Daum C."/>
            <person name="Ng V."/>
            <person name="Clum A."/>
            <person name="Steindorff A."/>
            <person name="Ohm R.A."/>
            <person name="Martin F."/>
            <person name="Silar P."/>
            <person name="Natvig D.O."/>
            <person name="Lalanne C."/>
            <person name="Gautier V."/>
            <person name="Ament-Velasquez S.L."/>
            <person name="Kruys A."/>
            <person name="Hutchinson M.I."/>
            <person name="Powell A.J."/>
            <person name="Barry K."/>
            <person name="Miller A.N."/>
            <person name="Grigoriev I.V."/>
            <person name="Debuchy R."/>
            <person name="Gladieux P."/>
            <person name="Hiltunen Thoren M."/>
            <person name="Johannesson H."/>
        </authorList>
    </citation>
    <scope>NUCLEOTIDE SEQUENCE</scope>
    <source>
        <strain evidence="3">CBS 103.79</strain>
    </source>
</reference>
<dbReference type="GO" id="GO:0032259">
    <property type="term" value="P:methylation"/>
    <property type="evidence" value="ECO:0007669"/>
    <property type="project" value="UniProtKB-KW"/>
</dbReference>
<evidence type="ECO:0000256" key="2">
    <source>
        <dbReference type="SAM" id="Phobius"/>
    </source>
</evidence>
<feature type="compositionally biased region" description="Pro residues" evidence="1">
    <location>
        <begin position="51"/>
        <end position="68"/>
    </location>
</feature>
<evidence type="ECO:0000313" key="3">
    <source>
        <dbReference type="EMBL" id="KAK3901622.1"/>
    </source>
</evidence>
<keyword evidence="3" id="KW-0489">Methyltransferase</keyword>
<feature type="region of interest" description="Disordered" evidence="1">
    <location>
        <begin position="108"/>
        <end position="149"/>
    </location>
</feature>
<feature type="compositionally biased region" description="Low complexity" evidence="1">
    <location>
        <begin position="108"/>
        <end position="133"/>
    </location>
</feature>
<accession>A0AAN6RSB8</accession>
<keyword evidence="2" id="KW-0472">Membrane</keyword>
<dbReference type="GO" id="GO:0008168">
    <property type="term" value="F:methyltransferase activity"/>
    <property type="evidence" value="ECO:0007669"/>
    <property type="project" value="UniProtKB-KW"/>
</dbReference>